<name>A0A4Q5KIP6_9GAMM</name>
<dbReference type="InterPro" id="IPR014729">
    <property type="entry name" value="Rossmann-like_a/b/a_fold"/>
</dbReference>
<proteinExistence type="inferred from homology"/>
<evidence type="ECO:0000256" key="6">
    <source>
        <dbReference type="ARBA" id="ARBA00022679"/>
    </source>
</evidence>
<evidence type="ECO:0000256" key="7">
    <source>
        <dbReference type="ARBA" id="ARBA00022695"/>
    </source>
</evidence>
<evidence type="ECO:0000256" key="4">
    <source>
        <dbReference type="ARBA" id="ARBA00012389"/>
    </source>
</evidence>
<protein>
    <recommendedName>
        <fullName evidence="4">nicotinate-nucleotide adenylyltransferase</fullName>
        <ecNumber evidence="4">2.7.7.18</ecNumber>
    </recommendedName>
    <alternativeName>
        <fullName evidence="13">Deamido-NAD(+) diphosphorylase</fullName>
    </alternativeName>
    <alternativeName>
        <fullName evidence="12">Deamido-NAD(+) pyrophosphorylase</fullName>
    </alternativeName>
    <alternativeName>
        <fullName evidence="11">Nicotinate mononucleotide adenylyltransferase</fullName>
    </alternativeName>
</protein>
<comment type="similarity">
    <text evidence="3">Belongs to the NadD family.</text>
</comment>
<dbReference type="Proteomes" id="UP000293465">
    <property type="component" value="Unassembled WGS sequence"/>
</dbReference>
<evidence type="ECO:0000256" key="9">
    <source>
        <dbReference type="ARBA" id="ARBA00022840"/>
    </source>
</evidence>
<evidence type="ECO:0000256" key="2">
    <source>
        <dbReference type="ARBA" id="ARBA00005019"/>
    </source>
</evidence>
<dbReference type="OrthoDB" id="5295945at2"/>
<evidence type="ECO:0000256" key="11">
    <source>
        <dbReference type="ARBA" id="ARBA00031253"/>
    </source>
</evidence>
<dbReference type="GO" id="GO:0009435">
    <property type="term" value="P:NAD+ biosynthetic process"/>
    <property type="evidence" value="ECO:0007669"/>
    <property type="project" value="UniProtKB-UniPathway"/>
</dbReference>
<evidence type="ECO:0000256" key="1">
    <source>
        <dbReference type="ARBA" id="ARBA00002324"/>
    </source>
</evidence>
<gene>
    <name evidence="16" type="ORF">ERW49_12020</name>
</gene>
<evidence type="ECO:0000256" key="10">
    <source>
        <dbReference type="ARBA" id="ARBA00023027"/>
    </source>
</evidence>
<organism evidence="16 17">
    <name type="scientific">Aliivibrio finisterrensis</name>
    <dbReference type="NCBI Taxonomy" id="511998"/>
    <lineage>
        <taxon>Bacteria</taxon>
        <taxon>Pseudomonadati</taxon>
        <taxon>Pseudomonadota</taxon>
        <taxon>Gammaproteobacteria</taxon>
        <taxon>Vibrionales</taxon>
        <taxon>Vibrionaceae</taxon>
        <taxon>Aliivibrio</taxon>
    </lineage>
</organism>
<keyword evidence="7 16" id="KW-0548">Nucleotidyltransferase</keyword>
<keyword evidence="8" id="KW-0547">Nucleotide-binding</keyword>
<comment type="caution">
    <text evidence="16">The sequence shown here is derived from an EMBL/GenBank/DDBJ whole genome shotgun (WGS) entry which is preliminary data.</text>
</comment>
<reference evidence="16 17" key="1">
    <citation type="submission" date="2019-02" db="EMBL/GenBank/DDBJ databases">
        <title>Genome sequences of Aliivibrio finisterrensis strains from farmed Atlantic salmon.</title>
        <authorList>
            <person name="Bowman J.P."/>
        </authorList>
    </citation>
    <scope>NUCLEOTIDE SEQUENCE [LARGE SCALE GENOMIC DNA]</scope>
    <source>
        <strain evidence="16 17">A32</strain>
    </source>
</reference>
<accession>A0A4Q5KIP6</accession>
<dbReference type="EC" id="2.7.7.18" evidence="4"/>
<dbReference type="SUPFAM" id="SSF52374">
    <property type="entry name" value="Nucleotidylyl transferase"/>
    <property type="match status" value="1"/>
</dbReference>
<comment type="catalytic activity">
    <reaction evidence="14">
        <text>nicotinate beta-D-ribonucleotide + ATP + H(+) = deamido-NAD(+) + diphosphate</text>
        <dbReference type="Rhea" id="RHEA:22860"/>
        <dbReference type="ChEBI" id="CHEBI:15378"/>
        <dbReference type="ChEBI" id="CHEBI:30616"/>
        <dbReference type="ChEBI" id="CHEBI:33019"/>
        <dbReference type="ChEBI" id="CHEBI:57502"/>
        <dbReference type="ChEBI" id="CHEBI:58437"/>
        <dbReference type="EC" id="2.7.7.18"/>
    </reaction>
</comment>
<dbReference type="Pfam" id="PF01467">
    <property type="entry name" value="CTP_transf_like"/>
    <property type="match status" value="1"/>
</dbReference>
<dbReference type="GO" id="GO:0004515">
    <property type="term" value="F:nicotinate-nucleotide adenylyltransferase activity"/>
    <property type="evidence" value="ECO:0007669"/>
    <property type="project" value="UniProtKB-EC"/>
</dbReference>
<comment type="function">
    <text evidence="1">Catalyzes the reversible adenylation of nicotinate mononucleotide (NaMN) to nicotinic acid adenine dinucleotide (NaAD).</text>
</comment>
<dbReference type="InterPro" id="IPR004821">
    <property type="entry name" value="Cyt_trans-like"/>
</dbReference>
<comment type="pathway">
    <text evidence="2">Cofactor biosynthesis; NAD(+) biosynthesis; deamido-NAD(+) from nicotinate D-ribonucleotide: step 1/1.</text>
</comment>
<evidence type="ECO:0000259" key="15">
    <source>
        <dbReference type="Pfam" id="PF01467"/>
    </source>
</evidence>
<evidence type="ECO:0000256" key="5">
    <source>
        <dbReference type="ARBA" id="ARBA00022642"/>
    </source>
</evidence>
<feature type="domain" description="Cytidyltransferase-like" evidence="15">
    <location>
        <begin position="5"/>
        <end position="143"/>
    </location>
</feature>
<dbReference type="EMBL" id="SEZJ01000009">
    <property type="protein sequence ID" value="RYU46016.1"/>
    <property type="molecule type" value="Genomic_DNA"/>
</dbReference>
<dbReference type="RefSeq" id="WP_130046122.1">
    <property type="nucleotide sequence ID" value="NZ_SEZJ01000009.1"/>
</dbReference>
<keyword evidence="5" id="KW-0662">Pyridine nucleotide biosynthesis</keyword>
<dbReference type="PANTHER" id="PTHR39321:SF3">
    <property type="entry name" value="PHOSPHOPANTETHEINE ADENYLYLTRANSFERASE"/>
    <property type="match status" value="1"/>
</dbReference>
<dbReference type="CDD" id="cd02165">
    <property type="entry name" value="NMNAT"/>
    <property type="match status" value="1"/>
</dbReference>
<keyword evidence="10" id="KW-0520">NAD</keyword>
<evidence type="ECO:0000313" key="16">
    <source>
        <dbReference type="EMBL" id="RYU46016.1"/>
    </source>
</evidence>
<evidence type="ECO:0000256" key="14">
    <source>
        <dbReference type="ARBA" id="ARBA00048721"/>
    </source>
</evidence>
<dbReference type="GeneID" id="56275785"/>
<dbReference type="PANTHER" id="PTHR39321">
    <property type="entry name" value="NICOTINATE-NUCLEOTIDE ADENYLYLTRANSFERASE-RELATED"/>
    <property type="match status" value="1"/>
</dbReference>
<dbReference type="UniPathway" id="UPA00253">
    <property type="reaction ID" value="UER00332"/>
</dbReference>
<sequence>MNIAVFGSAFNPPSLGHKSVIERLTHYDKVLLVPSISHAWGKKMLSYEDRIEMVSAFINDLPLNNVEISLIEKELYVPEQSVTTFSLLKKLQELNKEADITFIIGPDNLLKFDKFSKADEIVKRWNVMACPETLPVRSTDIRNAIKKGEDITHLTTQGVQLYIKAHHLYE</sequence>
<keyword evidence="9" id="KW-0067">ATP-binding</keyword>
<dbReference type="Gene3D" id="3.40.50.620">
    <property type="entry name" value="HUPs"/>
    <property type="match status" value="1"/>
</dbReference>
<keyword evidence="6 16" id="KW-0808">Transferase</keyword>
<dbReference type="NCBIfam" id="NF006479">
    <property type="entry name" value="PRK08887.1"/>
    <property type="match status" value="1"/>
</dbReference>
<evidence type="ECO:0000256" key="13">
    <source>
        <dbReference type="ARBA" id="ARBA00033353"/>
    </source>
</evidence>
<evidence type="ECO:0000256" key="3">
    <source>
        <dbReference type="ARBA" id="ARBA00009014"/>
    </source>
</evidence>
<evidence type="ECO:0000256" key="8">
    <source>
        <dbReference type="ARBA" id="ARBA00022741"/>
    </source>
</evidence>
<dbReference type="InterPro" id="IPR005248">
    <property type="entry name" value="NadD/NMNAT"/>
</dbReference>
<evidence type="ECO:0000256" key="12">
    <source>
        <dbReference type="ARBA" id="ARBA00033140"/>
    </source>
</evidence>
<evidence type="ECO:0000313" key="17">
    <source>
        <dbReference type="Proteomes" id="UP000293465"/>
    </source>
</evidence>
<dbReference type="GO" id="GO:0005524">
    <property type="term" value="F:ATP binding"/>
    <property type="evidence" value="ECO:0007669"/>
    <property type="project" value="UniProtKB-KW"/>
</dbReference>
<dbReference type="AlphaFoldDB" id="A0A4Q5KIP6"/>